<dbReference type="PANTHER" id="PTHR31751:SF42">
    <property type="entry name" value="PROTEIN CBG10204"/>
    <property type="match status" value="1"/>
</dbReference>
<accession>A0A2G5SAV2</accession>
<feature type="compositionally biased region" description="Low complexity" evidence="1">
    <location>
        <begin position="88"/>
        <end position="97"/>
    </location>
</feature>
<proteinExistence type="predicted"/>
<dbReference type="EMBL" id="PDUG01000029">
    <property type="protein sequence ID" value="PIC12033.1"/>
    <property type="molecule type" value="Genomic_DNA"/>
</dbReference>
<protein>
    <recommendedName>
        <fullName evidence="4">THAP-type domain-containing protein</fullName>
    </recommendedName>
</protein>
<keyword evidence="3" id="KW-1185">Reference proteome</keyword>
<evidence type="ECO:0008006" key="4">
    <source>
        <dbReference type="Google" id="ProtNLM"/>
    </source>
</evidence>
<feature type="compositionally biased region" description="Acidic residues" evidence="1">
    <location>
        <begin position="121"/>
        <end position="171"/>
    </location>
</feature>
<evidence type="ECO:0000313" key="3">
    <source>
        <dbReference type="Proteomes" id="UP000230233"/>
    </source>
</evidence>
<feature type="region of interest" description="Disordered" evidence="1">
    <location>
        <begin position="70"/>
        <end position="194"/>
    </location>
</feature>
<dbReference type="PANTHER" id="PTHR31751">
    <property type="entry name" value="SI:CH211-108C17.2-RELATED-RELATED"/>
    <property type="match status" value="1"/>
</dbReference>
<dbReference type="AlphaFoldDB" id="A0A2G5SAV2"/>
<evidence type="ECO:0000256" key="1">
    <source>
        <dbReference type="SAM" id="MobiDB-lite"/>
    </source>
</evidence>
<sequence>MAKAHRVCRRCQYCWKIMLHTDMTVITKNAQGRKKWIEILGEGFAQQMQKRGDKRSYICKAHFAKKSVRGRRSSHAIPSVFLPKEESTSSGSSTGNNLNDEDGFLLISGDTDSVDSSDAMDLGDFEEEDTDEDEEDGEEDLGENEEEDSGDNEGEDSGENEEEDSGEDDEALSFYEPSSDSMGDSGEETEGGDVDDFEYVLVELERVLEVLKYCRACRSECVGASMGKPSGYVITITLECSNCFNTWQWSSSRNLDKNRESSKSLEPKSLDLALTKLQESLKLPDGTERIGIGSITTDRDPSVAKLLAAKYPQIRPFYDGWHFARNVKKSIWKQVNGFKFHLINKCDHGALSNKRSDYVDLKNKKHFNAFNLLWKMVATEKRLKDLEKVSPFHSTSEVESFNSLGTIYHSKSTFFHANFPMKVQLTVLHWNNLKLDWYSGARAIKGLKKSYNKSTKEDVWKCQKTPATQKWRRIILNRVRTH</sequence>
<dbReference type="Proteomes" id="UP000230233">
    <property type="component" value="Unassembled WGS sequence"/>
</dbReference>
<organism evidence="2 3">
    <name type="scientific">Caenorhabditis nigoni</name>
    <dbReference type="NCBI Taxonomy" id="1611254"/>
    <lineage>
        <taxon>Eukaryota</taxon>
        <taxon>Metazoa</taxon>
        <taxon>Ecdysozoa</taxon>
        <taxon>Nematoda</taxon>
        <taxon>Chromadorea</taxon>
        <taxon>Rhabditida</taxon>
        <taxon>Rhabditina</taxon>
        <taxon>Rhabditomorpha</taxon>
        <taxon>Rhabditoidea</taxon>
        <taxon>Rhabditidae</taxon>
        <taxon>Peloderinae</taxon>
        <taxon>Caenorhabditis</taxon>
    </lineage>
</organism>
<reference evidence="3" key="1">
    <citation type="submission" date="2017-10" db="EMBL/GenBank/DDBJ databases">
        <title>Rapid genome shrinkage in a self-fertile nematode reveals novel sperm competition proteins.</title>
        <authorList>
            <person name="Yin D."/>
            <person name="Schwarz E.M."/>
            <person name="Thomas C.G."/>
            <person name="Felde R.L."/>
            <person name="Korf I.F."/>
            <person name="Cutter A.D."/>
            <person name="Schartner C.M."/>
            <person name="Ralston E.J."/>
            <person name="Meyer B.J."/>
            <person name="Haag E.S."/>
        </authorList>
    </citation>
    <scope>NUCLEOTIDE SEQUENCE [LARGE SCALE GENOMIC DNA]</scope>
    <source>
        <strain evidence="3">JU1422</strain>
    </source>
</reference>
<dbReference type="OrthoDB" id="5876583at2759"/>
<feature type="compositionally biased region" description="Acidic residues" evidence="1">
    <location>
        <begin position="185"/>
        <end position="194"/>
    </location>
</feature>
<name>A0A2G5SAV2_9PELO</name>
<evidence type="ECO:0000313" key="2">
    <source>
        <dbReference type="EMBL" id="PIC12033.1"/>
    </source>
</evidence>
<comment type="caution">
    <text evidence="2">The sequence shown here is derived from an EMBL/GenBank/DDBJ whole genome shotgun (WGS) entry which is preliminary data.</text>
</comment>
<gene>
    <name evidence="2" type="ORF">B9Z55_028660</name>
</gene>